<evidence type="ECO:0000313" key="1">
    <source>
        <dbReference type="EMBL" id="NYH79916.1"/>
    </source>
</evidence>
<keyword evidence="2" id="KW-1185">Reference proteome</keyword>
<dbReference type="AlphaFoldDB" id="A0A852Z8P9"/>
<dbReference type="EMBL" id="JACBYW010000006">
    <property type="protein sequence ID" value="NYH79916.1"/>
    <property type="molecule type" value="Genomic_DNA"/>
</dbReference>
<gene>
    <name evidence="1" type="ORF">FHR84_003265</name>
</gene>
<name>A0A852Z8P9_9ACTN</name>
<proteinExistence type="predicted"/>
<reference evidence="1 2" key="1">
    <citation type="submission" date="2020-07" db="EMBL/GenBank/DDBJ databases">
        <title>Genomic Encyclopedia of Type Strains, Phase III (KMG-III): the genomes of soil and plant-associated and newly described type strains.</title>
        <authorList>
            <person name="Whitman W."/>
        </authorList>
    </citation>
    <scope>NUCLEOTIDE SEQUENCE [LARGE SCALE GENOMIC DNA]</scope>
    <source>
        <strain evidence="1 2">CECT 8576</strain>
    </source>
</reference>
<protein>
    <submittedName>
        <fullName evidence="1">Uncharacterized protein</fullName>
    </submittedName>
</protein>
<accession>A0A852Z8P9</accession>
<dbReference type="InterPro" id="IPR029044">
    <property type="entry name" value="Nucleotide-diphossugar_trans"/>
</dbReference>
<dbReference type="SUPFAM" id="SSF53448">
    <property type="entry name" value="Nucleotide-diphospho-sugar transferases"/>
    <property type="match status" value="1"/>
</dbReference>
<organism evidence="1 2">
    <name type="scientific">Actinopolyspora biskrensis</name>
    <dbReference type="NCBI Taxonomy" id="1470178"/>
    <lineage>
        <taxon>Bacteria</taxon>
        <taxon>Bacillati</taxon>
        <taxon>Actinomycetota</taxon>
        <taxon>Actinomycetes</taxon>
        <taxon>Actinopolysporales</taxon>
        <taxon>Actinopolysporaceae</taxon>
        <taxon>Actinopolyspora</taxon>
    </lineage>
</organism>
<sequence>MSEDIDVARWPSAELQAVLTPQDHGANTIPRVSPLPVRGSAELTIAIPTLNDFDGTWFTIASLRLHHAHLMGSTQILILDNHPFGEEAVALRDLASWIPNVYYVPVATLRSTAVCGMAFRFAAAEVVMVLDSHVLLPAGAPDAVLAHFRDHPGTRDLVQGPVLDPGGGEVAATHCAEVWSGGAYSWWELDARGVDPAEGPFPVPMQGLGAFACRSAAWPGLHPRLRGYSCNEWYVHEKFRRRGGNTLCLPGFRWHHRFPRPAGVPYDITWQDRIRNYLLCWRELGLETRTMTEHFSEIVGPDFVRRVVEETEEELAFPYGDIDGVLFARHRDSPDEREAREAAEERKIPFRVIESADEPDPEASRIMTYRRCLQFAYLHRWDRPVIVEPGSRPARALASRHTGETWGHPGKLLCEVPPDEDHHGSCTIGYTPHGVTELLRHLPTDPGEVLAWRTRTGSFHAWLTRIAGERSEHHPTTEVV</sequence>
<dbReference type="Proteomes" id="UP000548304">
    <property type="component" value="Unassembled WGS sequence"/>
</dbReference>
<dbReference type="RefSeq" id="WP_179536306.1">
    <property type="nucleotide sequence ID" value="NZ_JACBYW010000006.1"/>
</dbReference>
<comment type="caution">
    <text evidence="1">The sequence shown here is derived from an EMBL/GenBank/DDBJ whole genome shotgun (WGS) entry which is preliminary data.</text>
</comment>
<evidence type="ECO:0000313" key="2">
    <source>
        <dbReference type="Proteomes" id="UP000548304"/>
    </source>
</evidence>